<dbReference type="PROSITE" id="PS50931">
    <property type="entry name" value="HTH_LYSR"/>
    <property type="match status" value="1"/>
</dbReference>
<dbReference type="HOGENOM" id="CLU_039613_6_1_11"/>
<dbReference type="PANTHER" id="PTHR30126:SF39">
    <property type="entry name" value="HTH-TYPE TRANSCRIPTIONAL REGULATOR CYSL"/>
    <property type="match status" value="1"/>
</dbReference>
<reference evidence="6 7" key="1">
    <citation type="journal article" date="2009" name="Stand. Genomic Sci.">
        <title>Complete genome sequence of Stackebrandtia nassauensis type strain (LLR-40K-21).</title>
        <authorList>
            <person name="Munk C."/>
            <person name="Lapidus A."/>
            <person name="Copeland A."/>
            <person name="Jando M."/>
            <person name="Mayilraj S."/>
            <person name="Glavina Del Rio T."/>
            <person name="Nolan M."/>
            <person name="Chen F."/>
            <person name="Lucas S."/>
            <person name="Tice H."/>
            <person name="Cheng J.F."/>
            <person name="Han C."/>
            <person name="Detter J.C."/>
            <person name="Bruce D."/>
            <person name="Goodwin L."/>
            <person name="Chain P."/>
            <person name="Pitluck S."/>
            <person name="Goker M."/>
            <person name="Ovchinikova G."/>
            <person name="Pati A."/>
            <person name="Ivanova N."/>
            <person name="Mavromatis K."/>
            <person name="Chen A."/>
            <person name="Palaniappan K."/>
            <person name="Land M."/>
            <person name="Hauser L."/>
            <person name="Chang Y.J."/>
            <person name="Jeffries C.D."/>
            <person name="Bristow J."/>
            <person name="Eisen J.A."/>
            <person name="Markowitz V."/>
            <person name="Hugenholtz P."/>
            <person name="Kyrpides N.C."/>
            <person name="Klenk H.P."/>
        </authorList>
    </citation>
    <scope>NUCLEOTIDE SEQUENCE [LARGE SCALE GENOMIC DNA]</scope>
    <source>
        <strain evidence="7">DSM 44728 / CIP 108903 / NRRL B-16338 / NBRC 102104 / LLR-40K-21</strain>
    </source>
</reference>
<name>D3QAZ3_STANL</name>
<keyword evidence="3" id="KW-0238">DNA-binding</keyword>
<protein>
    <submittedName>
        <fullName evidence="6">Transcriptional regulator, LysR family</fullName>
    </submittedName>
</protein>
<organism evidence="6 7">
    <name type="scientific">Stackebrandtia nassauensis (strain DSM 44728 / CIP 108903 / NRRL B-16338 / NBRC 102104 / LLR-40K-21)</name>
    <dbReference type="NCBI Taxonomy" id="446470"/>
    <lineage>
        <taxon>Bacteria</taxon>
        <taxon>Bacillati</taxon>
        <taxon>Actinomycetota</taxon>
        <taxon>Actinomycetes</taxon>
        <taxon>Glycomycetales</taxon>
        <taxon>Glycomycetaceae</taxon>
        <taxon>Stackebrandtia</taxon>
    </lineage>
</organism>
<dbReference type="Gene3D" id="3.40.190.10">
    <property type="entry name" value="Periplasmic binding protein-like II"/>
    <property type="match status" value="2"/>
</dbReference>
<dbReference type="SUPFAM" id="SSF53850">
    <property type="entry name" value="Periplasmic binding protein-like II"/>
    <property type="match status" value="1"/>
</dbReference>
<dbReference type="InterPro" id="IPR000847">
    <property type="entry name" value="LysR_HTH_N"/>
</dbReference>
<dbReference type="eggNOG" id="COG0583">
    <property type="taxonomic scope" value="Bacteria"/>
</dbReference>
<dbReference type="AlphaFoldDB" id="D3QAZ3"/>
<dbReference type="PANTHER" id="PTHR30126">
    <property type="entry name" value="HTH-TYPE TRANSCRIPTIONAL REGULATOR"/>
    <property type="match status" value="1"/>
</dbReference>
<keyword evidence="7" id="KW-1185">Reference proteome</keyword>
<evidence type="ECO:0000256" key="3">
    <source>
        <dbReference type="ARBA" id="ARBA00023125"/>
    </source>
</evidence>
<dbReference type="GO" id="GO:0003700">
    <property type="term" value="F:DNA-binding transcription factor activity"/>
    <property type="evidence" value="ECO:0007669"/>
    <property type="project" value="InterPro"/>
</dbReference>
<gene>
    <name evidence="6" type="ordered locus">Snas_5154</name>
</gene>
<evidence type="ECO:0000256" key="1">
    <source>
        <dbReference type="ARBA" id="ARBA00009437"/>
    </source>
</evidence>
<dbReference type="OrthoDB" id="9808620at2"/>
<evidence type="ECO:0000256" key="4">
    <source>
        <dbReference type="ARBA" id="ARBA00023163"/>
    </source>
</evidence>
<dbReference type="InterPro" id="IPR036388">
    <property type="entry name" value="WH-like_DNA-bd_sf"/>
</dbReference>
<proteinExistence type="inferred from homology"/>
<dbReference type="EMBL" id="CP001778">
    <property type="protein sequence ID" value="ADD44789.1"/>
    <property type="molecule type" value="Genomic_DNA"/>
</dbReference>
<dbReference type="SUPFAM" id="SSF46785">
    <property type="entry name" value="Winged helix' DNA-binding domain"/>
    <property type="match status" value="1"/>
</dbReference>
<dbReference type="KEGG" id="sna:Snas_5154"/>
<dbReference type="InterPro" id="IPR036390">
    <property type="entry name" value="WH_DNA-bd_sf"/>
</dbReference>
<evidence type="ECO:0000259" key="5">
    <source>
        <dbReference type="PROSITE" id="PS50931"/>
    </source>
</evidence>
<keyword evidence="4" id="KW-0804">Transcription</keyword>
<dbReference type="Gene3D" id="1.10.10.10">
    <property type="entry name" value="Winged helix-like DNA-binding domain superfamily/Winged helix DNA-binding domain"/>
    <property type="match status" value="1"/>
</dbReference>
<evidence type="ECO:0000313" key="7">
    <source>
        <dbReference type="Proteomes" id="UP000000844"/>
    </source>
</evidence>
<dbReference type="Pfam" id="PF03466">
    <property type="entry name" value="LysR_substrate"/>
    <property type="match status" value="1"/>
</dbReference>
<dbReference type="RefSeq" id="WP_013020360.1">
    <property type="nucleotide sequence ID" value="NC_013947.1"/>
</dbReference>
<sequence length="309" mass="32510">MSLSPRVPDLPSLELLVSVARLGSIGAAAAEHGISQPSASNRIRTMERLVGVTLLERSPRGSQLTESGQLLVEWAGAVVDAARVLDGGIDALRRRRESRLRVSASLTIAEYLLPGWLARLRTERPETSVALTVANSTEVARALIEGEADLGFVEGPYVQNGLQSVTVADDELVLVVAPGHRWARRGAPVAAPELRDTPLICREQGSGTRAAVAEALREYGTQVAPLLELASTTAVKASVAAGAGAAVTSSLSVVEELTSGRLVSVPVSGADFHRRLRAVWPRGRRPSGPAADLLRVAQAVQAARRAASP</sequence>
<feature type="domain" description="HTH lysR-type" evidence="5">
    <location>
        <begin position="8"/>
        <end position="65"/>
    </location>
</feature>
<comment type="similarity">
    <text evidence="1">Belongs to the LysR transcriptional regulatory family.</text>
</comment>
<dbReference type="Proteomes" id="UP000000844">
    <property type="component" value="Chromosome"/>
</dbReference>
<dbReference type="InterPro" id="IPR005119">
    <property type="entry name" value="LysR_subst-bd"/>
</dbReference>
<keyword evidence="2" id="KW-0805">Transcription regulation</keyword>
<dbReference type="GO" id="GO:0000976">
    <property type="term" value="F:transcription cis-regulatory region binding"/>
    <property type="evidence" value="ECO:0007669"/>
    <property type="project" value="TreeGrafter"/>
</dbReference>
<dbReference type="Pfam" id="PF00126">
    <property type="entry name" value="HTH_1"/>
    <property type="match status" value="1"/>
</dbReference>
<evidence type="ECO:0000313" key="6">
    <source>
        <dbReference type="EMBL" id="ADD44789.1"/>
    </source>
</evidence>
<evidence type="ECO:0000256" key="2">
    <source>
        <dbReference type="ARBA" id="ARBA00023015"/>
    </source>
</evidence>
<dbReference type="STRING" id="446470.Snas_5154"/>
<accession>D3QAZ3</accession>